<dbReference type="EMBL" id="CM043046">
    <property type="protein sequence ID" value="KAI4562012.1"/>
    <property type="molecule type" value="Genomic_DNA"/>
</dbReference>
<sequence length="101" mass="10495">MPRQWERRETACAEESKGACVEPLPSGGSASFRPCLGLWPAPLSQAITGSTARVSRVGGCVDGTRQVGTSPLRLPAQTHSPGLTAAQTAGKPQQRGVLLCP</sequence>
<comment type="caution">
    <text evidence="1">The sequence shown here is derived from an EMBL/GenBank/DDBJ whole genome shotgun (WGS) entry which is preliminary data.</text>
</comment>
<evidence type="ECO:0000313" key="1">
    <source>
        <dbReference type="EMBL" id="KAI4562012.1"/>
    </source>
</evidence>
<gene>
    <name evidence="1" type="ORF">MJG53_017066</name>
</gene>
<keyword evidence="2" id="KW-1185">Reference proteome</keyword>
<name>A0ACB9UAC6_9CETA</name>
<protein>
    <submittedName>
        <fullName evidence="1">Uncharacterized protein</fullName>
    </submittedName>
</protein>
<proteinExistence type="predicted"/>
<reference evidence="1" key="1">
    <citation type="submission" date="2022-03" db="EMBL/GenBank/DDBJ databases">
        <title>Genomic analyses of argali, domestic sheep and their hybrids provide insights into chromosomal evolution, heterosis and genetic basis of agronomic traits.</title>
        <authorList>
            <person name="Li M."/>
        </authorList>
    </citation>
    <scope>NUCLEOTIDE SEQUENCE</scope>
    <source>
        <strain evidence="1">F1 hybrid</strain>
    </source>
</reference>
<accession>A0ACB9UAC6</accession>
<organism evidence="1 2">
    <name type="scientific">Ovis ammon polii x Ovis aries</name>
    <dbReference type="NCBI Taxonomy" id="2918886"/>
    <lineage>
        <taxon>Eukaryota</taxon>
        <taxon>Metazoa</taxon>
        <taxon>Chordata</taxon>
        <taxon>Craniata</taxon>
        <taxon>Vertebrata</taxon>
        <taxon>Euteleostomi</taxon>
        <taxon>Mammalia</taxon>
        <taxon>Eutheria</taxon>
        <taxon>Laurasiatheria</taxon>
        <taxon>Artiodactyla</taxon>
        <taxon>Ruminantia</taxon>
        <taxon>Pecora</taxon>
        <taxon>Bovidae</taxon>
        <taxon>Caprinae</taxon>
        <taxon>Ovis</taxon>
    </lineage>
</organism>
<evidence type="ECO:0000313" key="2">
    <source>
        <dbReference type="Proteomes" id="UP001057279"/>
    </source>
</evidence>
<dbReference type="Proteomes" id="UP001057279">
    <property type="component" value="Linkage Group LG21"/>
</dbReference>